<gene>
    <name evidence="1" type="ORF">SAMN02745221_02120</name>
</gene>
<dbReference type="PANTHER" id="PTHR36441:SF1">
    <property type="entry name" value="DUF503 DOMAIN-CONTAINING PROTEIN"/>
    <property type="match status" value="1"/>
</dbReference>
<dbReference type="InterPro" id="IPR036746">
    <property type="entry name" value="TT1725-like_sf"/>
</dbReference>
<dbReference type="Proteomes" id="UP000242329">
    <property type="component" value="Unassembled WGS sequence"/>
</dbReference>
<accession>A0A1M5RWF4</accession>
<dbReference type="AlphaFoldDB" id="A0A1M5RWF4"/>
<name>A0A1M5RWF4_9FIRM</name>
<organism evidence="1 2">
    <name type="scientific">Thermosyntropha lipolytica DSM 11003</name>
    <dbReference type="NCBI Taxonomy" id="1123382"/>
    <lineage>
        <taxon>Bacteria</taxon>
        <taxon>Bacillati</taxon>
        <taxon>Bacillota</taxon>
        <taxon>Clostridia</taxon>
        <taxon>Eubacteriales</taxon>
        <taxon>Syntrophomonadaceae</taxon>
        <taxon>Thermosyntropha</taxon>
    </lineage>
</organism>
<dbReference type="EMBL" id="FQWY01000060">
    <property type="protein sequence ID" value="SHH30509.1"/>
    <property type="molecule type" value="Genomic_DNA"/>
</dbReference>
<dbReference type="STRING" id="1123382.SAMN02745221_02120"/>
<protein>
    <recommendedName>
        <fullName evidence="3">DUF503 domain-containing protein</fullName>
    </recommendedName>
</protein>
<dbReference type="Pfam" id="PF04456">
    <property type="entry name" value="DUF503"/>
    <property type="match status" value="1"/>
</dbReference>
<evidence type="ECO:0008006" key="3">
    <source>
        <dbReference type="Google" id="ProtNLM"/>
    </source>
</evidence>
<keyword evidence="2" id="KW-1185">Reference proteome</keyword>
<dbReference type="SUPFAM" id="SSF103007">
    <property type="entry name" value="Hypothetical protein TT1725"/>
    <property type="match status" value="1"/>
</dbReference>
<sequence length="98" mass="11145">MYIVYGKIELFLPYCGSLKEKRKVVNSIVDRVRKRFNISIAEAGYHDLWQRTVLGFAAVADGEKKAEMVASVIQETVEGSDDPLEIIAWDVEIVPYHD</sequence>
<dbReference type="Gene3D" id="3.30.70.1120">
    <property type="entry name" value="TT1725-like"/>
    <property type="match status" value="1"/>
</dbReference>
<evidence type="ECO:0000313" key="2">
    <source>
        <dbReference type="Proteomes" id="UP000242329"/>
    </source>
</evidence>
<proteinExistence type="predicted"/>
<reference evidence="2" key="1">
    <citation type="submission" date="2016-11" db="EMBL/GenBank/DDBJ databases">
        <authorList>
            <person name="Varghese N."/>
            <person name="Submissions S."/>
        </authorList>
    </citation>
    <scope>NUCLEOTIDE SEQUENCE [LARGE SCALE GENOMIC DNA]</scope>
    <source>
        <strain evidence="2">DSM 11003</strain>
    </source>
</reference>
<evidence type="ECO:0000313" key="1">
    <source>
        <dbReference type="EMBL" id="SHH30509.1"/>
    </source>
</evidence>
<dbReference type="RefSeq" id="WP_073093501.1">
    <property type="nucleotide sequence ID" value="NZ_FQWY01000060.1"/>
</dbReference>
<dbReference type="PANTHER" id="PTHR36441">
    <property type="entry name" value="HYPOTHETICAL CYTOSOLIC PROTEIN"/>
    <property type="match status" value="1"/>
</dbReference>
<dbReference type="InterPro" id="IPR007546">
    <property type="entry name" value="DUF503"/>
</dbReference>